<proteinExistence type="predicted"/>
<dbReference type="CDD" id="cd00190">
    <property type="entry name" value="Tryp_SPc"/>
    <property type="match status" value="1"/>
</dbReference>
<name>A0A2T9Y753_9FUNG</name>
<dbReference type="InterPro" id="IPR001314">
    <property type="entry name" value="Peptidase_S1A"/>
</dbReference>
<keyword evidence="1" id="KW-1015">Disulfide bond</keyword>
<evidence type="ECO:0000259" key="4">
    <source>
        <dbReference type="PROSITE" id="PS50240"/>
    </source>
</evidence>
<dbReference type="InterPro" id="IPR033116">
    <property type="entry name" value="TRYPSIN_SER"/>
</dbReference>
<keyword evidence="2" id="KW-0378">Hydrolase</keyword>
<evidence type="ECO:0000313" key="6">
    <source>
        <dbReference type="Proteomes" id="UP000245383"/>
    </source>
</evidence>
<dbReference type="PANTHER" id="PTHR24252">
    <property type="entry name" value="ACROSIN-RELATED"/>
    <property type="match status" value="1"/>
</dbReference>
<keyword evidence="2" id="KW-0720">Serine protease</keyword>
<dbReference type="InterPro" id="IPR043504">
    <property type="entry name" value="Peptidase_S1_PA_chymotrypsin"/>
</dbReference>
<accession>A0A2T9Y753</accession>
<dbReference type="PROSITE" id="PS50240">
    <property type="entry name" value="TRYPSIN_DOM"/>
    <property type="match status" value="1"/>
</dbReference>
<dbReference type="PANTHER" id="PTHR24252:SF7">
    <property type="entry name" value="HYALIN"/>
    <property type="match status" value="1"/>
</dbReference>
<feature type="chain" id="PRO_5015717925" description="Peptidase S1 domain-containing protein" evidence="3">
    <location>
        <begin position="17"/>
        <end position="264"/>
    </location>
</feature>
<sequence>MRLTAAILFSLGFVSAQRNITRIIGGKDAQQEAYPFIGLLVNFKSSSFCGASLLSDRWLVTAAHCVNGARPSDIRVTMGTNDFDIDSSRPVDEITIHSQYNTANQSNDIAVIRLSNRVNFKAIKIAKYPYVSDGETLRAIGWGLEKHNATTPASKLQEVDLTTISRDRCRKSFSSFQGNGVGAQICTGDTPGKDTCSGDSGGPLMRKADNGWLLVGVTSFGAWDNSIQLEATCGVEEVVGVYTNVMKYVSFISTATGLNRSIFT</sequence>
<gene>
    <name evidence="5" type="ORF">BB561_005985</name>
</gene>
<dbReference type="PRINTS" id="PR00722">
    <property type="entry name" value="CHYMOTRYPSIN"/>
</dbReference>
<dbReference type="InterPro" id="IPR009003">
    <property type="entry name" value="Peptidase_S1_PA"/>
</dbReference>
<evidence type="ECO:0000313" key="5">
    <source>
        <dbReference type="EMBL" id="PVU88171.1"/>
    </source>
</evidence>
<keyword evidence="3" id="KW-0732">Signal</keyword>
<feature type="signal peptide" evidence="3">
    <location>
        <begin position="1"/>
        <end position="16"/>
    </location>
</feature>
<dbReference type="Proteomes" id="UP000245383">
    <property type="component" value="Unassembled WGS sequence"/>
</dbReference>
<dbReference type="OrthoDB" id="6380398at2759"/>
<dbReference type="STRING" id="133385.A0A2T9Y753"/>
<organism evidence="5 6">
    <name type="scientific">Smittium simulii</name>
    <dbReference type="NCBI Taxonomy" id="133385"/>
    <lineage>
        <taxon>Eukaryota</taxon>
        <taxon>Fungi</taxon>
        <taxon>Fungi incertae sedis</taxon>
        <taxon>Zoopagomycota</taxon>
        <taxon>Kickxellomycotina</taxon>
        <taxon>Harpellomycetes</taxon>
        <taxon>Harpellales</taxon>
        <taxon>Legeriomycetaceae</taxon>
        <taxon>Smittium</taxon>
    </lineage>
</organism>
<dbReference type="InterPro" id="IPR001254">
    <property type="entry name" value="Trypsin_dom"/>
</dbReference>
<evidence type="ECO:0000256" key="1">
    <source>
        <dbReference type="ARBA" id="ARBA00023157"/>
    </source>
</evidence>
<keyword evidence="2" id="KW-0645">Protease</keyword>
<dbReference type="InterPro" id="IPR018114">
    <property type="entry name" value="TRYPSIN_HIS"/>
</dbReference>
<evidence type="ECO:0000256" key="2">
    <source>
        <dbReference type="RuleBase" id="RU363034"/>
    </source>
</evidence>
<dbReference type="Pfam" id="PF00089">
    <property type="entry name" value="Trypsin"/>
    <property type="match status" value="1"/>
</dbReference>
<dbReference type="PROSITE" id="PS00134">
    <property type="entry name" value="TRYPSIN_HIS"/>
    <property type="match status" value="1"/>
</dbReference>
<dbReference type="SUPFAM" id="SSF50494">
    <property type="entry name" value="Trypsin-like serine proteases"/>
    <property type="match status" value="1"/>
</dbReference>
<dbReference type="SMART" id="SM00020">
    <property type="entry name" value="Tryp_SPc"/>
    <property type="match status" value="1"/>
</dbReference>
<protein>
    <recommendedName>
        <fullName evidence="4">Peptidase S1 domain-containing protein</fullName>
    </recommendedName>
</protein>
<reference evidence="5 6" key="1">
    <citation type="journal article" date="2018" name="MBio">
        <title>Comparative Genomics Reveals the Core Gene Toolbox for the Fungus-Insect Symbiosis.</title>
        <authorList>
            <person name="Wang Y."/>
            <person name="Stata M."/>
            <person name="Wang W."/>
            <person name="Stajich J.E."/>
            <person name="White M.M."/>
            <person name="Moncalvo J.M."/>
        </authorList>
    </citation>
    <scope>NUCLEOTIDE SEQUENCE [LARGE SCALE GENOMIC DNA]</scope>
    <source>
        <strain evidence="5 6">SWE-8-4</strain>
    </source>
</reference>
<dbReference type="FunFam" id="2.40.10.10:FF:000068">
    <property type="entry name" value="transmembrane protease serine 2"/>
    <property type="match status" value="1"/>
</dbReference>
<evidence type="ECO:0000256" key="3">
    <source>
        <dbReference type="SAM" id="SignalP"/>
    </source>
</evidence>
<comment type="caution">
    <text evidence="5">The sequence shown here is derived from an EMBL/GenBank/DDBJ whole genome shotgun (WGS) entry which is preliminary data.</text>
</comment>
<feature type="domain" description="Peptidase S1" evidence="4">
    <location>
        <begin position="23"/>
        <end position="257"/>
    </location>
</feature>
<dbReference type="AlphaFoldDB" id="A0A2T9Y753"/>
<dbReference type="EMBL" id="MBFR01000407">
    <property type="protein sequence ID" value="PVU88171.1"/>
    <property type="molecule type" value="Genomic_DNA"/>
</dbReference>
<keyword evidence="6" id="KW-1185">Reference proteome</keyword>
<dbReference type="GO" id="GO:0006508">
    <property type="term" value="P:proteolysis"/>
    <property type="evidence" value="ECO:0007669"/>
    <property type="project" value="UniProtKB-KW"/>
</dbReference>
<dbReference type="GO" id="GO:0004252">
    <property type="term" value="F:serine-type endopeptidase activity"/>
    <property type="evidence" value="ECO:0007669"/>
    <property type="project" value="InterPro"/>
</dbReference>
<dbReference type="PROSITE" id="PS00135">
    <property type="entry name" value="TRYPSIN_SER"/>
    <property type="match status" value="1"/>
</dbReference>
<dbReference type="Gene3D" id="2.40.10.10">
    <property type="entry name" value="Trypsin-like serine proteases"/>
    <property type="match status" value="1"/>
</dbReference>